<keyword evidence="5" id="KW-0325">Glycoprotein</keyword>
<dbReference type="Proteomes" id="UP000269945">
    <property type="component" value="Unassembled WGS sequence"/>
</dbReference>
<protein>
    <recommendedName>
        <fullName evidence="7">UPAR/Ly6 domain-containing protein</fullName>
    </recommendedName>
</protein>
<keyword evidence="4" id="KW-0472">Membrane</keyword>
<sequence>MGAIWERIKERDTGERGTGEGFLWGGVGEERQTETPDPGSEPCAAAASGPHGKVGDGAERAGGAGCRVGELALGVANSTDQSSLICSSGTRRGVVGFKGCSPASSYPQQVSYLVSPPGLSIASYSRVCRTYLCNNLTNLDPFVKLKARAPKSTAFSPHSCPTCVGEHSKDCLPNFVTTDSCPYDASQCYSSTLKFQAGLLNTTFLLLGCARGHHKLLENYHHIGNIRVTEVLNILQKAQIAGAEPSSWSPSWSLLSGLLLAFRD</sequence>
<dbReference type="PANTHER" id="PTHR16529:SF6">
    <property type="entry name" value="LY6_PLAUR DOMAIN-CONTAINING PROTEIN 4"/>
    <property type="match status" value="1"/>
</dbReference>
<comment type="caution">
    <text evidence="8">The sequence shown here is derived from an EMBL/GenBank/DDBJ whole genome shotgun (WGS) entry which is preliminary data.</text>
</comment>
<evidence type="ECO:0000256" key="3">
    <source>
        <dbReference type="ARBA" id="ARBA00022729"/>
    </source>
</evidence>
<keyword evidence="3" id="KW-0732">Signal</keyword>
<dbReference type="PANTHER" id="PTHR16529">
    <property type="entry name" value="CD177 ANTIGEN"/>
    <property type="match status" value="1"/>
</dbReference>
<dbReference type="Pfam" id="PF00021">
    <property type="entry name" value="UPAR_LY6"/>
    <property type="match status" value="1"/>
</dbReference>
<evidence type="ECO:0000313" key="9">
    <source>
        <dbReference type="Proteomes" id="UP000269945"/>
    </source>
</evidence>
<evidence type="ECO:0000256" key="4">
    <source>
        <dbReference type="ARBA" id="ARBA00023136"/>
    </source>
</evidence>
<feature type="region of interest" description="Disordered" evidence="6">
    <location>
        <begin position="1"/>
        <end position="60"/>
    </location>
</feature>
<evidence type="ECO:0000256" key="2">
    <source>
        <dbReference type="ARBA" id="ARBA00022475"/>
    </source>
</evidence>
<name>A0A9X9MDU3_GULGU</name>
<dbReference type="InterPro" id="IPR016054">
    <property type="entry name" value="LY6_UPA_recep-like"/>
</dbReference>
<organism evidence="8 9">
    <name type="scientific">Gulo gulo</name>
    <name type="common">Wolverine</name>
    <name type="synonym">Gluton</name>
    <dbReference type="NCBI Taxonomy" id="48420"/>
    <lineage>
        <taxon>Eukaryota</taxon>
        <taxon>Metazoa</taxon>
        <taxon>Chordata</taxon>
        <taxon>Craniata</taxon>
        <taxon>Vertebrata</taxon>
        <taxon>Euteleostomi</taxon>
        <taxon>Mammalia</taxon>
        <taxon>Eutheria</taxon>
        <taxon>Laurasiatheria</taxon>
        <taxon>Carnivora</taxon>
        <taxon>Caniformia</taxon>
        <taxon>Musteloidea</taxon>
        <taxon>Mustelidae</taxon>
        <taxon>Guloninae</taxon>
        <taxon>Gulo</taxon>
    </lineage>
</organism>
<dbReference type="InterPro" id="IPR051899">
    <property type="entry name" value="Fert-Immune_med_protein"/>
</dbReference>
<keyword evidence="2" id="KW-1003">Cell membrane</keyword>
<evidence type="ECO:0000256" key="5">
    <source>
        <dbReference type="ARBA" id="ARBA00023180"/>
    </source>
</evidence>
<evidence type="ECO:0000256" key="6">
    <source>
        <dbReference type="SAM" id="MobiDB-lite"/>
    </source>
</evidence>
<comment type="subcellular location">
    <subcellularLocation>
        <location evidence="1">Cell membrane</location>
    </subcellularLocation>
</comment>
<feature type="compositionally biased region" description="Basic and acidic residues" evidence="6">
    <location>
        <begin position="1"/>
        <end position="18"/>
    </location>
</feature>
<dbReference type="AlphaFoldDB" id="A0A9X9MDU3"/>
<dbReference type="InterPro" id="IPR045860">
    <property type="entry name" value="Snake_toxin-like_sf"/>
</dbReference>
<dbReference type="SUPFAM" id="SSF57302">
    <property type="entry name" value="Snake toxin-like"/>
    <property type="match status" value="1"/>
</dbReference>
<reference evidence="8 9" key="1">
    <citation type="submission" date="2018-10" db="EMBL/GenBank/DDBJ databases">
        <authorList>
            <person name="Ekblom R."/>
            <person name="Jareborg N."/>
        </authorList>
    </citation>
    <scope>NUCLEOTIDE SEQUENCE [LARGE SCALE GENOMIC DNA]</scope>
    <source>
        <tissue evidence="8">Muscle</tissue>
    </source>
</reference>
<dbReference type="GO" id="GO:0044853">
    <property type="term" value="C:plasma membrane raft"/>
    <property type="evidence" value="ECO:0007669"/>
    <property type="project" value="TreeGrafter"/>
</dbReference>
<evidence type="ECO:0000313" key="8">
    <source>
        <dbReference type="EMBL" id="VCX42918.1"/>
    </source>
</evidence>
<dbReference type="EMBL" id="CYRY02047047">
    <property type="protein sequence ID" value="VCX42918.1"/>
    <property type="molecule type" value="Genomic_DNA"/>
</dbReference>
<proteinExistence type="predicted"/>
<evidence type="ECO:0000256" key="1">
    <source>
        <dbReference type="ARBA" id="ARBA00004236"/>
    </source>
</evidence>
<gene>
    <name evidence="8" type="ORF">BN2614_LOCUS6</name>
</gene>
<keyword evidence="9" id="KW-1185">Reference proteome</keyword>
<evidence type="ECO:0000259" key="7">
    <source>
        <dbReference type="Pfam" id="PF00021"/>
    </source>
</evidence>
<accession>A0A9X9MDU3</accession>
<feature type="domain" description="UPAR/Ly6" evidence="7">
    <location>
        <begin position="159"/>
        <end position="233"/>
    </location>
</feature>